<evidence type="ECO:0000256" key="15">
    <source>
        <dbReference type="RuleBase" id="RU362081"/>
    </source>
</evidence>
<feature type="transmembrane region" description="Helical" evidence="15">
    <location>
        <begin position="242"/>
        <end position="264"/>
    </location>
</feature>
<dbReference type="RefSeq" id="WP_055462959.1">
    <property type="nucleotide sequence ID" value="NZ_CYHG01000005.1"/>
</dbReference>
<evidence type="ECO:0000256" key="4">
    <source>
        <dbReference type="ARBA" id="ARBA00022475"/>
    </source>
</evidence>
<dbReference type="InterPro" id="IPR023299">
    <property type="entry name" value="ATPase_P-typ_cyto_dom_N"/>
</dbReference>
<evidence type="ECO:0000259" key="16">
    <source>
        <dbReference type="PROSITE" id="PS50846"/>
    </source>
</evidence>
<dbReference type="Gene3D" id="2.70.150.10">
    <property type="entry name" value="Calcium-transporting ATPase, cytoplasmic transduction domain A"/>
    <property type="match status" value="1"/>
</dbReference>
<dbReference type="NCBIfam" id="TIGR01511">
    <property type="entry name" value="ATPase-IB1_Cu"/>
    <property type="match status" value="1"/>
</dbReference>
<evidence type="ECO:0000256" key="6">
    <source>
        <dbReference type="ARBA" id="ARBA00022692"/>
    </source>
</evidence>
<dbReference type="SUPFAM" id="SSF81665">
    <property type="entry name" value="Calcium ATPase, transmembrane domain M"/>
    <property type="match status" value="1"/>
</dbReference>
<organism evidence="17 18">
    <name type="scientific">Marinomonas fungiae</name>
    <dbReference type="NCBI Taxonomy" id="1137284"/>
    <lineage>
        <taxon>Bacteria</taxon>
        <taxon>Pseudomonadati</taxon>
        <taxon>Pseudomonadota</taxon>
        <taxon>Gammaproteobacteria</taxon>
        <taxon>Oceanospirillales</taxon>
        <taxon>Oceanospirillaceae</taxon>
        <taxon>Marinomonas</taxon>
    </lineage>
</organism>
<dbReference type="PANTHER" id="PTHR43520:SF5">
    <property type="entry name" value="CATION-TRANSPORTING P-TYPE ATPASE-RELATED"/>
    <property type="match status" value="1"/>
</dbReference>
<dbReference type="Gene3D" id="3.40.50.1000">
    <property type="entry name" value="HAD superfamily/HAD-like"/>
    <property type="match status" value="1"/>
</dbReference>
<dbReference type="GO" id="GO:0055070">
    <property type="term" value="P:copper ion homeostasis"/>
    <property type="evidence" value="ECO:0007669"/>
    <property type="project" value="TreeGrafter"/>
</dbReference>
<comment type="subcellular location">
    <subcellularLocation>
        <location evidence="1">Cell membrane</location>
        <topology evidence="1">Multi-pass membrane protein</topology>
    </subcellularLocation>
</comment>
<feature type="transmembrane region" description="Helical" evidence="15">
    <location>
        <begin position="769"/>
        <end position="787"/>
    </location>
</feature>
<evidence type="ECO:0000256" key="14">
    <source>
        <dbReference type="ARBA" id="ARBA00023136"/>
    </source>
</evidence>
<keyword evidence="4 15" id="KW-1003">Cell membrane</keyword>
<dbReference type="PANTHER" id="PTHR43520">
    <property type="entry name" value="ATP7, ISOFORM B"/>
    <property type="match status" value="1"/>
</dbReference>
<evidence type="ECO:0000256" key="1">
    <source>
        <dbReference type="ARBA" id="ARBA00004651"/>
    </source>
</evidence>
<dbReference type="Gene3D" id="3.30.70.100">
    <property type="match status" value="1"/>
</dbReference>
<evidence type="ECO:0000256" key="12">
    <source>
        <dbReference type="ARBA" id="ARBA00022989"/>
    </source>
</evidence>
<dbReference type="SUPFAM" id="SSF56784">
    <property type="entry name" value="HAD-like"/>
    <property type="match status" value="1"/>
</dbReference>
<dbReference type="InterPro" id="IPR036163">
    <property type="entry name" value="HMA_dom_sf"/>
</dbReference>
<dbReference type="PROSITE" id="PS50846">
    <property type="entry name" value="HMA_2"/>
    <property type="match status" value="1"/>
</dbReference>
<dbReference type="GO" id="GO:0005507">
    <property type="term" value="F:copper ion binding"/>
    <property type="evidence" value="ECO:0007669"/>
    <property type="project" value="TreeGrafter"/>
</dbReference>
<dbReference type="InterPro" id="IPR001757">
    <property type="entry name" value="P_typ_ATPase"/>
</dbReference>
<keyword evidence="11" id="KW-1278">Translocase</keyword>
<feature type="transmembrane region" description="Helical" evidence="15">
    <location>
        <begin position="174"/>
        <end position="197"/>
    </location>
</feature>
<evidence type="ECO:0000313" key="18">
    <source>
        <dbReference type="Proteomes" id="UP000182769"/>
    </source>
</evidence>
<keyword evidence="6 15" id="KW-0812">Transmembrane</keyword>
<dbReference type="InterPro" id="IPR023298">
    <property type="entry name" value="ATPase_P-typ_TM_dom_sf"/>
</dbReference>
<dbReference type="InterPro" id="IPR036412">
    <property type="entry name" value="HAD-like_sf"/>
</dbReference>
<dbReference type="FunFam" id="3.30.70.100:FF:000001">
    <property type="entry name" value="ATPase copper transporting beta"/>
    <property type="match status" value="1"/>
</dbReference>
<accession>A0A0K6ILN0</accession>
<dbReference type="Gene3D" id="3.40.1110.10">
    <property type="entry name" value="Calcium-transporting ATPase, cytoplasmic domain N"/>
    <property type="match status" value="1"/>
</dbReference>
<dbReference type="InterPro" id="IPR008250">
    <property type="entry name" value="ATPase_P-typ_transduc_dom_A_sf"/>
</dbReference>
<evidence type="ECO:0000256" key="11">
    <source>
        <dbReference type="ARBA" id="ARBA00022967"/>
    </source>
</evidence>
<dbReference type="Proteomes" id="UP000182769">
    <property type="component" value="Unassembled WGS sequence"/>
</dbReference>
<feature type="transmembrane region" description="Helical" evidence="15">
    <location>
        <begin position="270"/>
        <end position="288"/>
    </location>
</feature>
<keyword evidence="14 15" id="KW-0472">Membrane</keyword>
<evidence type="ECO:0000256" key="13">
    <source>
        <dbReference type="ARBA" id="ARBA00023065"/>
    </source>
</evidence>
<dbReference type="SUPFAM" id="SSF55008">
    <property type="entry name" value="HMA, heavy metal-associated domain"/>
    <property type="match status" value="1"/>
</dbReference>
<evidence type="ECO:0000256" key="5">
    <source>
        <dbReference type="ARBA" id="ARBA00022553"/>
    </source>
</evidence>
<dbReference type="PROSITE" id="PS01229">
    <property type="entry name" value="COF_2"/>
    <property type="match status" value="1"/>
</dbReference>
<dbReference type="NCBIfam" id="TIGR01525">
    <property type="entry name" value="ATPase-IB_hvy"/>
    <property type="match status" value="1"/>
</dbReference>
<dbReference type="GO" id="GO:0043682">
    <property type="term" value="F:P-type divalent copper transporter activity"/>
    <property type="evidence" value="ECO:0007669"/>
    <property type="project" value="TreeGrafter"/>
</dbReference>
<feature type="domain" description="HMA" evidence="16">
    <location>
        <begin position="89"/>
        <end position="155"/>
    </location>
</feature>
<dbReference type="InterPro" id="IPR006121">
    <property type="entry name" value="HMA_dom"/>
</dbReference>
<dbReference type="PROSITE" id="PS01047">
    <property type="entry name" value="HMA_1"/>
    <property type="match status" value="1"/>
</dbReference>
<dbReference type="GO" id="GO:0016887">
    <property type="term" value="F:ATP hydrolysis activity"/>
    <property type="evidence" value="ECO:0007669"/>
    <property type="project" value="InterPro"/>
</dbReference>
<evidence type="ECO:0000256" key="10">
    <source>
        <dbReference type="ARBA" id="ARBA00022842"/>
    </source>
</evidence>
<dbReference type="InterPro" id="IPR017969">
    <property type="entry name" value="Heavy-metal-associated_CS"/>
</dbReference>
<keyword evidence="12 15" id="KW-1133">Transmembrane helix</keyword>
<keyword evidence="7 15" id="KW-0479">Metal-binding</keyword>
<evidence type="ECO:0000256" key="8">
    <source>
        <dbReference type="ARBA" id="ARBA00022741"/>
    </source>
</evidence>
<dbReference type="InterPro" id="IPR027256">
    <property type="entry name" value="P-typ_ATPase_IB"/>
</dbReference>
<keyword evidence="18" id="KW-1185">Reference proteome</keyword>
<dbReference type="InterPro" id="IPR059000">
    <property type="entry name" value="ATPase_P-type_domA"/>
</dbReference>
<keyword evidence="10" id="KW-0460">Magnesium</keyword>
<keyword evidence="3" id="KW-0813">Transport</keyword>
<keyword evidence="9 15" id="KW-0067">ATP-binding</keyword>
<feature type="transmembrane region" description="Helical" evidence="15">
    <location>
        <begin position="209"/>
        <end position="230"/>
    </location>
</feature>
<sequence length="792" mass="86659">MSRVCFHCGDPIPAGLDIASELQNEHREFCCFGCQAIAEHICGADLSFYYQRRDNAKGTRLTEDNSSVFDLLLDKDLYNQYVHQGTDGHTIQLSLSGITCSACAWLIEKHLSKQAGILSVHVNLSSAIATITWDPDSISIQQIAKELLYIGYSSQPYLPGEQDALQSKEKKRAIIRLGIAGVGMMQVMMSAIAMYAGDMQGMDDIYRQLLRGISFIFATPVVLYAGLPFYRGALRDLKNRHFTMDLPVSLGILLAYASSVMALYTETGHVYFDSVTMFIFFLLMGRFLETVARSYHLGGQQQASLAAIRVLRDDQLQTIPLQQLIVGDTAIIEPGQTFPVDGILLSDFTSVDESSLTGEYSPVSKKQGANIHAQTVNIDQQAHLQVTEVGQNTKAAAISRITERALSEKPKVAIIADKVAHYFVIAVLITASLTYGFWSWMGEDEAYWIMVSVLVVTCPCALSLATPVALTTVTNALKRAGFLITRGHVIEALATTQHIVFDKTGTLTYGSFSITQVELYDFNYSKEQVLGMISGLEQHSKHPIAKTFQQFAPAKIMNIENLASQGVSGEYQGERFYFGNLALLESIGLPLISSINSSKAQLDLYLATKKQIFAKVTLCDALRPEAQSVIASLREQGIRVSLLTGDTRESAQSILDPEWFDDFETRCLPDQKWNWIKAQSGKNTLMIGDGLNDVPALAGATTSLAMGASSDLAKLHADAILLSEHLSTIPTALKAAKNCHKIIKQNLIWAAGYNATLLPLAIAGMIPPWVAAIGMALSSLIVVVNATRLNKL</sequence>
<dbReference type="GO" id="GO:0005886">
    <property type="term" value="C:plasma membrane"/>
    <property type="evidence" value="ECO:0007669"/>
    <property type="project" value="UniProtKB-SubCell"/>
</dbReference>
<proteinExistence type="inferred from homology"/>
<protein>
    <submittedName>
        <fullName evidence="17">Copper-(Or silver)-translocating P-type ATPase</fullName>
    </submittedName>
</protein>
<dbReference type="SUPFAM" id="SSF81653">
    <property type="entry name" value="Calcium ATPase, transduction domain A"/>
    <property type="match status" value="1"/>
</dbReference>
<keyword evidence="5" id="KW-0597">Phosphoprotein</keyword>
<evidence type="ECO:0000256" key="7">
    <source>
        <dbReference type="ARBA" id="ARBA00022723"/>
    </source>
</evidence>
<dbReference type="STRING" id="1137284.GCA_001418205_01858"/>
<feature type="transmembrane region" description="Helical" evidence="15">
    <location>
        <begin position="747"/>
        <end position="763"/>
    </location>
</feature>
<evidence type="ECO:0000256" key="9">
    <source>
        <dbReference type="ARBA" id="ARBA00022840"/>
    </source>
</evidence>
<dbReference type="InterPro" id="IPR023214">
    <property type="entry name" value="HAD_sf"/>
</dbReference>
<dbReference type="Pfam" id="PF00403">
    <property type="entry name" value="HMA"/>
    <property type="match status" value="1"/>
</dbReference>
<dbReference type="NCBIfam" id="TIGR01494">
    <property type="entry name" value="ATPase_P-type"/>
    <property type="match status" value="1"/>
</dbReference>
<dbReference type="Pfam" id="PF12156">
    <property type="entry name" value="ATPase-cat_bd"/>
    <property type="match status" value="1"/>
</dbReference>
<feature type="transmembrane region" description="Helical" evidence="15">
    <location>
        <begin position="419"/>
        <end position="440"/>
    </location>
</feature>
<dbReference type="InterPro" id="IPR021993">
    <property type="entry name" value="ATPase-cat-bd"/>
</dbReference>
<dbReference type="CDD" id="cd02079">
    <property type="entry name" value="P-type_ATPase_HM"/>
    <property type="match status" value="1"/>
</dbReference>
<keyword evidence="13" id="KW-0406">Ion transport</keyword>
<dbReference type="OrthoDB" id="9814270at2"/>
<dbReference type="EMBL" id="CYHG01000005">
    <property type="protein sequence ID" value="CUB03999.1"/>
    <property type="molecule type" value="Genomic_DNA"/>
</dbReference>
<feature type="transmembrane region" description="Helical" evidence="15">
    <location>
        <begin position="446"/>
        <end position="470"/>
    </location>
</feature>
<comment type="similarity">
    <text evidence="2 15">Belongs to the cation transport ATPase (P-type) (TC 3.A.3) family. Type IB subfamily.</text>
</comment>
<dbReference type="Pfam" id="PF00122">
    <property type="entry name" value="E1-E2_ATPase"/>
    <property type="match status" value="1"/>
</dbReference>
<evidence type="ECO:0000256" key="3">
    <source>
        <dbReference type="ARBA" id="ARBA00022448"/>
    </source>
</evidence>
<dbReference type="AlphaFoldDB" id="A0A0K6ILN0"/>
<reference evidence="18" key="1">
    <citation type="submission" date="2015-08" db="EMBL/GenBank/DDBJ databases">
        <authorList>
            <person name="Varghese N."/>
        </authorList>
    </citation>
    <scope>NUCLEOTIDE SEQUENCE [LARGE SCALE GENOMIC DNA]</scope>
    <source>
        <strain evidence="18">JCM 18476</strain>
    </source>
</reference>
<dbReference type="PROSITE" id="PS00154">
    <property type="entry name" value="ATPASE_E1_E2"/>
    <property type="match status" value="1"/>
</dbReference>
<evidence type="ECO:0000256" key="2">
    <source>
        <dbReference type="ARBA" id="ARBA00006024"/>
    </source>
</evidence>
<dbReference type="GO" id="GO:0005524">
    <property type="term" value="F:ATP binding"/>
    <property type="evidence" value="ECO:0007669"/>
    <property type="project" value="UniProtKB-UniRule"/>
</dbReference>
<dbReference type="InterPro" id="IPR018303">
    <property type="entry name" value="ATPase_P-typ_P_site"/>
</dbReference>
<dbReference type="PRINTS" id="PR00119">
    <property type="entry name" value="CATATPASE"/>
</dbReference>
<gene>
    <name evidence="17" type="ORF">Ga0061065_10591</name>
</gene>
<evidence type="ECO:0000313" key="17">
    <source>
        <dbReference type="EMBL" id="CUB03999.1"/>
    </source>
</evidence>
<name>A0A0K6ILN0_9GAMM</name>
<dbReference type="CDD" id="cd00371">
    <property type="entry name" value="HMA"/>
    <property type="match status" value="1"/>
</dbReference>
<dbReference type="Pfam" id="PF00702">
    <property type="entry name" value="Hydrolase"/>
    <property type="match status" value="1"/>
</dbReference>
<keyword evidence="8 15" id="KW-0547">Nucleotide-binding</keyword>